<dbReference type="KEGG" id="vck:PG915_13360"/>
<dbReference type="EMBL" id="CP115920">
    <property type="protein sequence ID" value="XCD15559.1"/>
    <property type="molecule type" value="Genomic_DNA"/>
</dbReference>
<keyword evidence="2 4" id="KW-0479">Metal-binding</keyword>
<dbReference type="Gene3D" id="3.20.20.140">
    <property type="entry name" value="Metal-dependent hydrolases"/>
    <property type="match status" value="1"/>
</dbReference>
<evidence type="ECO:0000256" key="1">
    <source>
        <dbReference type="ARBA" id="ARBA00009275"/>
    </source>
</evidence>
<dbReference type="PIRSF" id="PIRSF005902">
    <property type="entry name" value="DNase_TatD"/>
    <property type="match status" value="1"/>
</dbReference>
<feature type="binding site" evidence="4">
    <location>
        <position position="94"/>
    </location>
    <ligand>
        <name>a divalent metal cation</name>
        <dbReference type="ChEBI" id="CHEBI:60240"/>
        <label>1</label>
    </ligand>
</feature>
<dbReference type="InterPro" id="IPR032466">
    <property type="entry name" value="Metal_Hydrolase"/>
</dbReference>
<dbReference type="InterPro" id="IPR001130">
    <property type="entry name" value="TatD-like"/>
</dbReference>
<dbReference type="Pfam" id="PF01026">
    <property type="entry name" value="TatD_DNase"/>
    <property type="match status" value="1"/>
</dbReference>
<proteinExistence type="inferred from homology"/>
<gene>
    <name evidence="5" type="ORF">PG915_13360</name>
</gene>
<keyword evidence="3 5" id="KW-0378">Hydrolase</keyword>
<protein>
    <submittedName>
        <fullName evidence="5">TatD family hydrolase</fullName>
        <ecNumber evidence="5">3.1.-.-</ecNumber>
    </submittedName>
</protein>
<evidence type="ECO:0000256" key="2">
    <source>
        <dbReference type="ARBA" id="ARBA00022723"/>
    </source>
</evidence>
<dbReference type="GO" id="GO:0046872">
    <property type="term" value="F:metal ion binding"/>
    <property type="evidence" value="ECO:0007669"/>
    <property type="project" value="UniProtKB-KW"/>
</dbReference>
<dbReference type="AlphaFoldDB" id="A0AAU8BHQ1"/>
<feature type="binding site" evidence="4">
    <location>
        <position position="7"/>
    </location>
    <ligand>
        <name>a divalent metal cation</name>
        <dbReference type="ChEBI" id="CHEBI:60240"/>
        <label>1</label>
    </ligand>
</feature>
<dbReference type="GO" id="GO:0004536">
    <property type="term" value="F:DNA nuclease activity"/>
    <property type="evidence" value="ECO:0007669"/>
    <property type="project" value="InterPro"/>
</dbReference>
<evidence type="ECO:0000256" key="3">
    <source>
        <dbReference type="ARBA" id="ARBA00022801"/>
    </source>
</evidence>
<dbReference type="PROSITE" id="PS01091">
    <property type="entry name" value="TATD_3"/>
    <property type="match status" value="1"/>
</dbReference>
<dbReference type="InterPro" id="IPR018228">
    <property type="entry name" value="DNase_TatD-rel_CS"/>
</dbReference>
<dbReference type="NCBIfam" id="TIGR00010">
    <property type="entry name" value="YchF/TatD family DNA exonuclease"/>
    <property type="match status" value="1"/>
</dbReference>
<dbReference type="RefSeq" id="WP_353496958.1">
    <property type="nucleotide sequence ID" value="NZ_CP115920.1"/>
</dbReference>
<feature type="binding site" evidence="4">
    <location>
        <position position="154"/>
    </location>
    <ligand>
        <name>a divalent metal cation</name>
        <dbReference type="ChEBI" id="CHEBI:60240"/>
        <label>2</label>
    </ligand>
</feature>
<dbReference type="EC" id="3.1.-.-" evidence="5"/>
<accession>A0AAU8BHQ1</accession>
<dbReference type="CDD" id="cd01310">
    <property type="entry name" value="TatD_DNAse"/>
    <property type="match status" value="1"/>
</dbReference>
<evidence type="ECO:0000256" key="4">
    <source>
        <dbReference type="PIRSR" id="PIRSR005902-1"/>
    </source>
</evidence>
<comment type="similarity">
    <text evidence="1">Belongs to the metallo-dependent hydrolases superfamily. TatD-type hydrolase family.</text>
</comment>
<feature type="binding site" evidence="4">
    <location>
        <position position="130"/>
    </location>
    <ligand>
        <name>a divalent metal cation</name>
        <dbReference type="ChEBI" id="CHEBI:60240"/>
        <label>2</label>
    </ligand>
</feature>
<dbReference type="FunFam" id="3.20.20.140:FF:000005">
    <property type="entry name" value="TatD family hydrolase"/>
    <property type="match status" value="1"/>
</dbReference>
<dbReference type="SUPFAM" id="SSF51556">
    <property type="entry name" value="Metallo-dependent hydrolases"/>
    <property type="match status" value="1"/>
</dbReference>
<dbReference type="InterPro" id="IPR015991">
    <property type="entry name" value="TatD/YcfH-like"/>
</dbReference>
<feature type="binding site" evidence="4">
    <location>
        <position position="5"/>
    </location>
    <ligand>
        <name>a divalent metal cation</name>
        <dbReference type="ChEBI" id="CHEBI:60240"/>
        <label>1</label>
    </ligand>
</feature>
<dbReference type="GO" id="GO:0016788">
    <property type="term" value="F:hydrolase activity, acting on ester bonds"/>
    <property type="evidence" value="ECO:0007669"/>
    <property type="project" value="InterPro"/>
</dbReference>
<reference evidence="5" key="1">
    <citation type="submission" date="2023-01" db="EMBL/GenBank/DDBJ databases">
        <title>Vibrio sp. CB1-14 genome sequencing.</title>
        <authorList>
            <person name="Otstavnykh N."/>
            <person name="Isaeva M."/>
            <person name="Meleshko D."/>
        </authorList>
    </citation>
    <scope>NUCLEOTIDE SEQUENCE</scope>
    <source>
        <strain evidence="5">CB1-14</strain>
    </source>
</reference>
<evidence type="ECO:0000313" key="5">
    <source>
        <dbReference type="EMBL" id="XCD15559.1"/>
    </source>
</evidence>
<name>A0AAU8BHQ1_9VIBR</name>
<dbReference type="PROSITE" id="PS01137">
    <property type="entry name" value="TATD_1"/>
    <property type="match status" value="1"/>
</dbReference>
<dbReference type="GO" id="GO:0005829">
    <property type="term" value="C:cytosol"/>
    <property type="evidence" value="ECO:0007669"/>
    <property type="project" value="TreeGrafter"/>
</dbReference>
<organism evidence="5">
    <name type="scientific">Vibrio chaetopteri</name>
    <dbReference type="NCBI Taxonomy" id="3016528"/>
    <lineage>
        <taxon>Bacteria</taxon>
        <taxon>Pseudomonadati</taxon>
        <taxon>Pseudomonadota</taxon>
        <taxon>Gammaproteobacteria</taxon>
        <taxon>Vibrionales</taxon>
        <taxon>Vibrionaceae</taxon>
        <taxon>Vibrio</taxon>
    </lineage>
</organism>
<dbReference type="PANTHER" id="PTHR46124">
    <property type="entry name" value="D-AMINOACYL-TRNA DEACYLASE"/>
    <property type="match status" value="1"/>
</dbReference>
<feature type="binding site" evidence="4">
    <location>
        <position position="204"/>
    </location>
    <ligand>
        <name>a divalent metal cation</name>
        <dbReference type="ChEBI" id="CHEBI:60240"/>
        <label>1</label>
    </ligand>
</feature>
<sequence>MIDSHCHLDLLAQQKDLQQVLSDAKQQGVEKIIVPAINESNWAAVQILSEQNEDIYYALGFHPQFLDGLSEHSLDNLASRVVSSVPEKCVAIGECGLDFYHGRENETLQKQYLNAQIDIANQSQLPILLHCRKAHQDLVALLKRNPPKYSGVVHGFSGSVQQAMDFIKLGLKIGVGGVITYPRAKKTRATIAAIPLESLLIETDAPDMPLSGYQGLPNEPKMVNMVLTSLIELRNESGQTVASQLSNNGKLTFRFCD</sequence>
<dbReference type="PANTHER" id="PTHR46124:SF3">
    <property type="entry name" value="HYDROLASE"/>
    <property type="match status" value="1"/>
</dbReference>